<keyword evidence="5 6" id="KW-0472">Membrane</keyword>
<evidence type="ECO:0000256" key="4">
    <source>
        <dbReference type="ARBA" id="ARBA00022989"/>
    </source>
</evidence>
<dbReference type="InterPro" id="IPR007203">
    <property type="entry name" value="ORMDL"/>
</dbReference>
<dbReference type="PANTHER" id="PTHR12665">
    <property type="entry name" value="ORMDL PROTEINS"/>
    <property type="match status" value="1"/>
</dbReference>
<comment type="subcellular location">
    <subcellularLocation>
        <location evidence="1">Membrane</location>
        <topology evidence="1">Multi-pass membrane protein</topology>
    </subcellularLocation>
</comment>
<dbReference type="Proteomes" id="UP000593567">
    <property type="component" value="Unassembled WGS sequence"/>
</dbReference>
<proteinExistence type="inferred from homology"/>
<evidence type="ECO:0000256" key="1">
    <source>
        <dbReference type="ARBA" id="ARBA00004141"/>
    </source>
</evidence>
<protein>
    <submittedName>
        <fullName evidence="7">ORMDL3</fullName>
    </submittedName>
</protein>
<feature type="transmembrane region" description="Helical" evidence="6">
    <location>
        <begin position="20"/>
        <end position="38"/>
    </location>
</feature>
<evidence type="ECO:0000313" key="7">
    <source>
        <dbReference type="EMBL" id="KAF6036429.1"/>
    </source>
</evidence>
<dbReference type="GO" id="GO:2000303">
    <property type="term" value="P:regulation of ceramide biosynthetic process"/>
    <property type="evidence" value="ECO:0007669"/>
    <property type="project" value="UniProtKB-ARBA"/>
</dbReference>
<dbReference type="AlphaFoldDB" id="A0A7J7KCR1"/>
<dbReference type="EMBL" id="VXIV02000725">
    <property type="protein sequence ID" value="KAF6036429.1"/>
    <property type="molecule type" value="Genomic_DNA"/>
</dbReference>
<dbReference type="GO" id="GO:0005789">
    <property type="term" value="C:endoplasmic reticulum membrane"/>
    <property type="evidence" value="ECO:0007669"/>
    <property type="project" value="InterPro"/>
</dbReference>
<keyword evidence="8" id="KW-1185">Reference proteome</keyword>
<keyword evidence="4 6" id="KW-1133">Transmembrane helix</keyword>
<dbReference type="OrthoDB" id="1932233at2759"/>
<reference evidence="7" key="1">
    <citation type="submission" date="2020-06" db="EMBL/GenBank/DDBJ databases">
        <title>Draft genome of Bugula neritina, a colonial animal packing powerful symbionts and potential medicines.</title>
        <authorList>
            <person name="Rayko M."/>
        </authorList>
    </citation>
    <scope>NUCLEOTIDE SEQUENCE [LARGE SCALE GENOMIC DNA]</scope>
    <source>
        <strain evidence="7">Kwan_BN1</strain>
    </source>
</reference>
<keyword evidence="3 6" id="KW-0812">Transmembrane</keyword>
<organism evidence="7 8">
    <name type="scientific">Bugula neritina</name>
    <name type="common">Brown bryozoan</name>
    <name type="synonym">Sertularia neritina</name>
    <dbReference type="NCBI Taxonomy" id="10212"/>
    <lineage>
        <taxon>Eukaryota</taxon>
        <taxon>Metazoa</taxon>
        <taxon>Spiralia</taxon>
        <taxon>Lophotrochozoa</taxon>
        <taxon>Bryozoa</taxon>
        <taxon>Gymnolaemata</taxon>
        <taxon>Cheilostomatida</taxon>
        <taxon>Flustrina</taxon>
        <taxon>Buguloidea</taxon>
        <taxon>Bugulidae</taxon>
        <taxon>Bugula</taxon>
    </lineage>
</organism>
<name>A0A7J7KCR1_BUGNE</name>
<evidence type="ECO:0000256" key="3">
    <source>
        <dbReference type="ARBA" id="ARBA00022692"/>
    </source>
</evidence>
<comment type="similarity">
    <text evidence="2">Belongs to the ORM family.</text>
</comment>
<evidence type="ECO:0000256" key="5">
    <source>
        <dbReference type="ARBA" id="ARBA00023136"/>
    </source>
</evidence>
<sequence>MLTQWEQLDYGKQFTGTKKFLTVVPVVLFILTGIYTMYDTVHFLINAITLGFVLVPKLPQLHQVRLFNINKY</sequence>
<accession>A0A7J7KCR1</accession>
<gene>
    <name evidence="7" type="ORF">EB796_005273</name>
</gene>
<dbReference type="Pfam" id="PF04061">
    <property type="entry name" value="ORMDL"/>
    <property type="match status" value="1"/>
</dbReference>
<evidence type="ECO:0000256" key="6">
    <source>
        <dbReference type="SAM" id="Phobius"/>
    </source>
</evidence>
<comment type="caution">
    <text evidence="7">The sequence shown here is derived from an EMBL/GenBank/DDBJ whole genome shotgun (WGS) entry which is preliminary data.</text>
</comment>
<evidence type="ECO:0000256" key="2">
    <source>
        <dbReference type="ARBA" id="ARBA00007649"/>
    </source>
</evidence>
<evidence type="ECO:0000313" key="8">
    <source>
        <dbReference type="Proteomes" id="UP000593567"/>
    </source>
</evidence>